<evidence type="ECO:0000256" key="2">
    <source>
        <dbReference type="ARBA" id="ARBA00022692"/>
    </source>
</evidence>
<feature type="non-terminal residue" evidence="7">
    <location>
        <position position="1"/>
    </location>
</feature>
<dbReference type="STRING" id="398673.A0A2P4ZJY1"/>
<accession>A0A2P4ZJY1</accession>
<dbReference type="PROSITE" id="PS50850">
    <property type="entry name" value="MFS"/>
    <property type="match status" value="1"/>
</dbReference>
<evidence type="ECO:0000313" key="7">
    <source>
        <dbReference type="EMBL" id="PON24611.1"/>
    </source>
</evidence>
<reference evidence="7 8" key="1">
    <citation type="journal article" date="2016" name="Genome Announc.">
        <title>Draft Whole-Genome Sequence of Trichoderma gamsii T6085, a Promising Biocontrol Agent of Fusarium Head Blight on Wheat.</title>
        <authorList>
            <person name="Baroncelli R."/>
            <person name="Zapparata A."/>
            <person name="Piaggeschi G."/>
            <person name="Sarrocco S."/>
            <person name="Vannacci G."/>
        </authorList>
    </citation>
    <scope>NUCLEOTIDE SEQUENCE [LARGE SCALE GENOMIC DNA]</scope>
    <source>
        <strain evidence="7 8">T6085</strain>
    </source>
</reference>
<feature type="transmembrane region" description="Helical" evidence="5">
    <location>
        <begin position="112"/>
        <end position="130"/>
    </location>
</feature>
<evidence type="ECO:0000256" key="5">
    <source>
        <dbReference type="SAM" id="Phobius"/>
    </source>
</evidence>
<dbReference type="PANTHER" id="PTHR23501">
    <property type="entry name" value="MAJOR FACILITATOR SUPERFAMILY"/>
    <property type="match status" value="1"/>
</dbReference>
<evidence type="ECO:0000256" key="3">
    <source>
        <dbReference type="ARBA" id="ARBA00022989"/>
    </source>
</evidence>
<keyword evidence="3 5" id="KW-1133">Transmembrane helix</keyword>
<dbReference type="PANTHER" id="PTHR23501:SF198">
    <property type="entry name" value="AZOLE RESISTANCE PROTEIN 1-RELATED"/>
    <property type="match status" value="1"/>
</dbReference>
<dbReference type="Proteomes" id="UP000054821">
    <property type="component" value="Unassembled WGS sequence"/>
</dbReference>
<keyword evidence="2 5" id="KW-0812">Transmembrane</keyword>
<comment type="subcellular location">
    <subcellularLocation>
        <location evidence="1">Membrane</location>
        <topology evidence="1">Multi-pass membrane protein</topology>
    </subcellularLocation>
</comment>
<dbReference type="Pfam" id="PF07690">
    <property type="entry name" value="MFS_1"/>
    <property type="match status" value="1"/>
</dbReference>
<dbReference type="SUPFAM" id="SSF103473">
    <property type="entry name" value="MFS general substrate transporter"/>
    <property type="match status" value="1"/>
</dbReference>
<evidence type="ECO:0000313" key="8">
    <source>
        <dbReference type="Proteomes" id="UP000054821"/>
    </source>
</evidence>
<dbReference type="RefSeq" id="XP_024405363.1">
    <property type="nucleotide sequence ID" value="XM_024549889.1"/>
</dbReference>
<evidence type="ECO:0000259" key="6">
    <source>
        <dbReference type="PROSITE" id="PS50850"/>
    </source>
</evidence>
<organism evidence="7 8">
    <name type="scientific">Trichoderma gamsii</name>
    <dbReference type="NCBI Taxonomy" id="398673"/>
    <lineage>
        <taxon>Eukaryota</taxon>
        <taxon>Fungi</taxon>
        <taxon>Dikarya</taxon>
        <taxon>Ascomycota</taxon>
        <taxon>Pezizomycotina</taxon>
        <taxon>Sordariomycetes</taxon>
        <taxon>Hypocreomycetidae</taxon>
        <taxon>Hypocreales</taxon>
        <taxon>Hypocreaceae</taxon>
        <taxon>Trichoderma</taxon>
    </lineage>
</organism>
<dbReference type="InterPro" id="IPR020846">
    <property type="entry name" value="MFS_dom"/>
</dbReference>
<evidence type="ECO:0000256" key="1">
    <source>
        <dbReference type="ARBA" id="ARBA00004141"/>
    </source>
</evidence>
<keyword evidence="4 5" id="KW-0472">Membrane</keyword>
<gene>
    <name evidence="7" type="ORF">TGAM01_v206541</name>
</gene>
<proteinExistence type="predicted"/>
<keyword evidence="8" id="KW-1185">Reference proteome</keyword>
<dbReference type="EMBL" id="JPDN02000022">
    <property type="protein sequence ID" value="PON24611.1"/>
    <property type="molecule type" value="Genomic_DNA"/>
</dbReference>
<protein>
    <submittedName>
        <fullName evidence="7">SGE1</fullName>
    </submittedName>
</protein>
<dbReference type="AlphaFoldDB" id="A0A2P4ZJY1"/>
<dbReference type="GeneID" id="29981775"/>
<dbReference type="Gene3D" id="1.20.1250.20">
    <property type="entry name" value="MFS general substrate transporter like domains"/>
    <property type="match status" value="1"/>
</dbReference>
<dbReference type="GO" id="GO:0005886">
    <property type="term" value="C:plasma membrane"/>
    <property type="evidence" value="ECO:0007669"/>
    <property type="project" value="TreeGrafter"/>
</dbReference>
<feature type="transmembrane region" description="Helical" evidence="5">
    <location>
        <begin position="167"/>
        <end position="185"/>
    </location>
</feature>
<dbReference type="InterPro" id="IPR036259">
    <property type="entry name" value="MFS_trans_sf"/>
</dbReference>
<dbReference type="GO" id="GO:0022857">
    <property type="term" value="F:transmembrane transporter activity"/>
    <property type="evidence" value="ECO:0007669"/>
    <property type="project" value="InterPro"/>
</dbReference>
<dbReference type="InterPro" id="IPR011701">
    <property type="entry name" value="MFS"/>
</dbReference>
<feature type="transmembrane region" description="Helical" evidence="5">
    <location>
        <begin position="76"/>
        <end position="100"/>
    </location>
</feature>
<feature type="domain" description="Major facilitator superfamily (MFS) profile" evidence="6">
    <location>
        <begin position="77"/>
        <end position="186"/>
    </location>
</feature>
<feature type="transmembrane region" description="Helical" evidence="5">
    <location>
        <begin position="142"/>
        <end position="161"/>
    </location>
</feature>
<sequence length="186" mass="19635">TLLPISFSLYFTSIKYANVDGIPLFPPVTPDSGMVHESELEKSPAAVGDSLPEESQNAVASHTDDSPDPSALQISLIFIALALSIFLIGLDGTIVGTAIPSITQEFKQLNDVGWYGSAYLVTTCGMQLFYGRLYTIFPVKICFLSSIFIFEIGSLVCAVAPNSAAFIIGRAIAGLGSGGVISGVFM</sequence>
<comment type="caution">
    <text evidence="7">The sequence shown here is derived from an EMBL/GenBank/DDBJ whole genome shotgun (WGS) entry which is preliminary data.</text>
</comment>
<evidence type="ECO:0000256" key="4">
    <source>
        <dbReference type="ARBA" id="ARBA00023136"/>
    </source>
</evidence>
<name>A0A2P4ZJY1_9HYPO</name>